<reference evidence="2 3" key="1">
    <citation type="submission" date="2024-09" db="EMBL/GenBank/DDBJ databases">
        <authorList>
            <person name="Sun Q."/>
            <person name="Mori K."/>
        </authorList>
    </citation>
    <scope>NUCLEOTIDE SEQUENCE [LARGE SCALE GENOMIC DNA]</scope>
    <source>
        <strain evidence="2 3">CGMCC 1.15906</strain>
    </source>
</reference>
<dbReference type="GO" id="GO:0016787">
    <property type="term" value="F:hydrolase activity"/>
    <property type="evidence" value="ECO:0007669"/>
    <property type="project" value="UniProtKB-KW"/>
</dbReference>
<name>A0ABV6QU85_9ACTN</name>
<dbReference type="EMBL" id="JBHLTC010000037">
    <property type="protein sequence ID" value="MFC0628198.1"/>
    <property type="molecule type" value="Genomic_DNA"/>
</dbReference>
<dbReference type="InterPro" id="IPR000073">
    <property type="entry name" value="AB_hydrolase_1"/>
</dbReference>
<dbReference type="RefSeq" id="WP_380053991.1">
    <property type="nucleotide sequence ID" value="NZ_JBHLTC010000037.1"/>
</dbReference>
<dbReference type="Pfam" id="PF00561">
    <property type="entry name" value="Abhydrolase_1"/>
    <property type="match status" value="1"/>
</dbReference>
<gene>
    <name evidence="2" type="ORF">ACFFGN_29280</name>
</gene>
<dbReference type="SUPFAM" id="SSF53474">
    <property type="entry name" value="alpha/beta-Hydrolases"/>
    <property type="match status" value="1"/>
</dbReference>
<sequence length="222" mass="23636">MSVVFVPGLGLGPESSEPVRRCLDQPSEVISLPGYGLPSRRGDDFRPEALGAVVARELDARGITSAVLVGHSASCQIVVETALARPDLVAGLVLIGPIGDPGASAFWRLAERWVRSAVHEPARLVPTLRRQYVRTGPAAMIRGLRAAQRHDLSRRLEPLAIPVAVLRGKYDRIAPTSWINRVAELAHGAPRTLPSGSHLPVLTSGPEIATTIHGVTSAGSQR</sequence>
<protein>
    <submittedName>
        <fullName evidence="2">Alpha/beta fold hydrolase</fullName>
    </submittedName>
</protein>
<keyword evidence="2" id="KW-0378">Hydrolase</keyword>
<comment type="caution">
    <text evidence="2">The sequence shown here is derived from an EMBL/GenBank/DDBJ whole genome shotgun (WGS) entry which is preliminary data.</text>
</comment>
<organism evidence="2 3">
    <name type="scientific">Kribbella deserti</name>
    <dbReference type="NCBI Taxonomy" id="1926257"/>
    <lineage>
        <taxon>Bacteria</taxon>
        <taxon>Bacillati</taxon>
        <taxon>Actinomycetota</taxon>
        <taxon>Actinomycetes</taxon>
        <taxon>Propionibacteriales</taxon>
        <taxon>Kribbellaceae</taxon>
        <taxon>Kribbella</taxon>
    </lineage>
</organism>
<evidence type="ECO:0000313" key="2">
    <source>
        <dbReference type="EMBL" id="MFC0628198.1"/>
    </source>
</evidence>
<keyword evidence="3" id="KW-1185">Reference proteome</keyword>
<dbReference type="InterPro" id="IPR029058">
    <property type="entry name" value="AB_hydrolase_fold"/>
</dbReference>
<dbReference type="Proteomes" id="UP001589890">
    <property type="component" value="Unassembled WGS sequence"/>
</dbReference>
<evidence type="ECO:0000259" key="1">
    <source>
        <dbReference type="Pfam" id="PF00561"/>
    </source>
</evidence>
<feature type="domain" description="AB hydrolase-1" evidence="1">
    <location>
        <begin position="3"/>
        <end position="106"/>
    </location>
</feature>
<dbReference type="Gene3D" id="3.40.50.1820">
    <property type="entry name" value="alpha/beta hydrolase"/>
    <property type="match status" value="1"/>
</dbReference>
<evidence type="ECO:0000313" key="3">
    <source>
        <dbReference type="Proteomes" id="UP001589890"/>
    </source>
</evidence>
<proteinExistence type="predicted"/>
<accession>A0ABV6QU85</accession>